<dbReference type="GO" id="GO:0005886">
    <property type="term" value="C:plasma membrane"/>
    <property type="evidence" value="ECO:0007669"/>
    <property type="project" value="TreeGrafter"/>
</dbReference>
<dbReference type="SMART" id="SM00233">
    <property type="entry name" value="PH"/>
    <property type="match status" value="1"/>
</dbReference>
<dbReference type="Pfam" id="PF00621">
    <property type="entry name" value="RhoGEF"/>
    <property type="match status" value="1"/>
</dbReference>
<evidence type="ECO:0000256" key="9">
    <source>
        <dbReference type="SAM" id="MobiDB-lite"/>
    </source>
</evidence>
<evidence type="ECO:0000256" key="5">
    <source>
        <dbReference type="ARBA" id="ARBA00022723"/>
    </source>
</evidence>
<keyword evidence="5" id="KW-0479">Metal-binding</keyword>
<dbReference type="PROSITE" id="PS50003">
    <property type="entry name" value="PH_DOMAIN"/>
    <property type="match status" value="1"/>
</dbReference>
<feature type="region of interest" description="Disordered" evidence="9">
    <location>
        <begin position="689"/>
        <end position="793"/>
    </location>
</feature>
<dbReference type="PROSITE" id="PS50010">
    <property type="entry name" value="DH_2"/>
    <property type="match status" value="1"/>
</dbReference>
<dbReference type="GeneTree" id="ENSGT00940000157375"/>
<feature type="domain" description="DH" evidence="11">
    <location>
        <begin position="74"/>
        <end position="271"/>
    </location>
</feature>
<name>A0A3Q3H2Q6_KRYMA</name>
<dbReference type="Gene3D" id="1.20.900.10">
    <property type="entry name" value="Dbl homology (DH) domain"/>
    <property type="match status" value="1"/>
</dbReference>
<dbReference type="SMART" id="SM00325">
    <property type="entry name" value="RhoGEF"/>
    <property type="match status" value="1"/>
</dbReference>
<keyword evidence="3" id="KW-0597">Phosphoprotein</keyword>
<evidence type="ECO:0000313" key="12">
    <source>
        <dbReference type="Ensembl" id="ENSKMAP00000029742.1"/>
    </source>
</evidence>
<dbReference type="Proteomes" id="UP000264800">
    <property type="component" value="Unplaced"/>
</dbReference>
<evidence type="ECO:0000256" key="6">
    <source>
        <dbReference type="ARBA" id="ARBA00022771"/>
    </source>
</evidence>
<dbReference type="FunFam" id="1.20.900.10:FF:000004">
    <property type="entry name" value="Rho guanine nucleotide exchange factor 2"/>
    <property type="match status" value="1"/>
</dbReference>
<keyword evidence="6" id="KW-0863">Zinc-finger</keyword>
<sequence>SGSAQMDEADGWRLKASEDSGSQAEPDSPVCYSVSDYKELQIDLKSDAQNLEAETWSLAVDQNYLKSLNKDAIERQDAIYELIQTEMHHVRTLKILTHIYMYELKQSLRVDNAWLEQLFPGVEVLLGLHQLFLNLLKERQKESQEEGSSKNYYITQLGDILINQFSGLLGDQMMATYGYFCSKHSEAVSLYKEQLQSNKKLQAFIKKMDQFSLVRRLGIPECFLLVTQRITKYPFLVERIIKNTEADSEECRSLVKGLELIKDTICQVNSQVREHEMSLRLREIGLRLEPKTQVRMKDGRVFRREELTLSSRCLLHEGVVALKSSGKQKEVLAVLLSDVLLFLQEKDQKFVFASVDNNQPVIFLQRVIVREVAHEDKGLYIICACTVGMAGMYEIYAGSKEERDKWMTLIREAEMDSVFTASACCCSSDLLRAKDDLLEKCLTEKQEIFDALYKQLIGQESPHQGLLLRGDASDLQQGEALLNEAIKDAEILQNRFFMRIRDPNLPPEEAELQGGRVRRAQTFAGWDDNPNINCKTFLLKYLRNDGHCLKSNFLFMAQAVIAQQDSRIEMQKAFQMKNKLPSRSYNNMLLEQEKQRTLKKQKEEMADLQKQQAQLRDERQRWEKETEQQRLQVKALETELQQREEACRRREEKLEEENSELKKQREAYQKNLEILRVTSKKIEKDKEDLEKRRLRLNQNPPFEGGSVPMDIPPRVPPRRESISPRPISQKRPPARASSTTSHRQKAAMVQQQIPQQLATSSKSRYKSYKSKRAHKRAHSAGRRPTRAFRNNSC</sequence>
<dbReference type="GO" id="GO:0005085">
    <property type="term" value="F:guanyl-nucleotide exchange factor activity"/>
    <property type="evidence" value="ECO:0007669"/>
    <property type="project" value="UniProtKB-KW"/>
</dbReference>
<dbReference type="Pfam" id="PF17838">
    <property type="entry name" value="PH_16"/>
    <property type="match status" value="1"/>
</dbReference>
<dbReference type="SUPFAM" id="SSF50729">
    <property type="entry name" value="PH domain-like"/>
    <property type="match status" value="1"/>
</dbReference>
<feature type="region of interest" description="Disordered" evidence="9">
    <location>
        <begin position="1"/>
        <end position="29"/>
    </location>
</feature>
<evidence type="ECO:0000256" key="3">
    <source>
        <dbReference type="ARBA" id="ARBA00022553"/>
    </source>
</evidence>
<evidence type="ECO:0000256" key="1">
    <source>
        <dbReference type="ARBA" id="ARBA00004496"/>
    </source>
</evidence>
<dbReference type="GO" id="GO:0008270">
    <property type="term" value="F:zinc ion binding"/>
    <property type="evidence" value="ECO:0007669"/>
    <property type="project" value="UniProtKB-KW"/>
</dbReference>
<evidence type="ECO:0000256" key="8">
    <source>
        <dbReference type="ARBA" id="ARBA00023054"/>
    </source>
</evidence>
<evidence type="ECO:0000256" key="2">
    <source>
        <dbReference type="ARBA" id="ARBA00022490"/>
    </source>
</evidence>
<dbReference type="STRING" id="37003.ENSKMAP00000029742"/>
<dbReference type="InterPro" id="IPR000219">
    <property type="entry name" value="DH_dom"/>
</dbReference>
<feature type="compositionally biased region" description="Polar residues" evidence="9">
    <location>
        <begin position="749"/>
        <end position="759"/>
    </location>
</feature>
<keyword evidence="8" id="KW-0175">Coiled coil</keyword>
<comment type="subcellular location">
    <subcellularLocation>
        <location evidence="1">Cytoplasm</location>
    </subcellularLocation>
</comment>
<feature type="domain" description="PH" evidence="10">
    <location>
        <begin position="313"/>
        <end position="415"/>
    </location>
</feature>
<dbReference type="PANTHER" id="PTHR13944:SF23">
    <property type="entry name" value="RHO GUANINE NUCLEOTIDE EXCHANGE FACTOR 18"/>
    <property type="match status" value="1"/>
</dbReference>
<dbReference type="GO" id="GO:0035023">
    <property type="term" value="P:regulation of Rho protein signal transduction"/>
    <property type="evidence" value="ECO:0007669"/>
    <property type="project" value="TreeGrafter"/>
</dbReference>
<dbReference type="InterPro" id="IPR041020">
    <property type="entry name" value="PH_16"/>
</dbReference>
<organism evidence="12 13">
    <name type="scientific">Kryptolebias marmoratus</name>
    <name type="common">Mangrove killifish</name>
    <name type="synonym">Rivulus marmoratus</name>
    <dbReference type="NCBI Taxonomy" id="37003"/>
    <lineage>
        <taxon>Eukaryota</taxon>
        <taxon>Metazoa</taxon>
        <taxon>Chordata</taxon>
        <taxon>Craniata</taxon>
        <taxon>Vertebrata</taxon>
        <taxon>Euteleostomi</taxon>
        <taxon>Actinopterygii</taxon>
        <taxon>Neopterygii</taxon>
        <taxon>Teleostei</taxon>
        <taxon>Neoteleostei</taxon>
        <taxon>Acanthomorphata</taxon>
        <taxon>Ovalentaria</taxon>
        <taxon>Atherinomorphae</taxon>
        <taxon>Cyprinodontiformes</taxon>
        <taxon>Rivulidae</taxon>
        <taxon>Kryptolebias</taxon>
    </lineage>
</organism>
<dbReference type="CDD" id="cd00160">
    <property type="entry name" value="RhoGEF"/>
    <property type="match status" value="1"/>
</dbReference>
<proteinExistence type="predicted"/>
<evidence type="ECO:0000256" key="7">
    <source>
        <dbReference type="ARBA" id="ARBA00022833"/>
    </source>
</evidence>
<keyword evidence="7" id="KW-0862">Zinc</keyword>
<keyword evidence="2" id="KW-0963">Cytoplasm</keyword>
<dbReference type="Ensembl" id="ENSKMAT00000030110.1">
    <property type="protein sequence ID" value="ENSKMAP00000029742.1"/>
    <property type="gene ID" value="ENSKMAG00000022000.1"/>
</dbReference>
<dbReference type="InterPro" id="IPR035899">
    <property type="entry name" value="DBL_dom_sf"/>
</dbReference>
<dbReference type="InterPro" id="IPR001849">
    <property type="entry name" value="PH_domain"/>
</dbReference>
<evidence type="ECO:0000256" key="4">
    <source>
        <dbReference type="ARBA" id="ARBA00022658"/>
    </source>
</evidence>
<reference evidence="12" key="2">
    <citation type="submission" date="2025-09" db="UniProtKB">
        <authorList>
            <consortium name="Ensembl"/>
        </authorList>
    </citation>
    <scope>IDENTIFICATION</scope>
</reference>
<feature type="compositionally biased region" description="Basic residues" evidence="9">
    <location>
        <begin position="763"/>
        <end position="786"/>
    </location>
</feature>
<keyword evidence="4" id="KW-0344">Guanine-nucleotide releasing factor</keyword>
<dbReference type="SUPFAM" id="SSF48065">
    <property type="entry name" value="DBL homology domain (DH-domain)"/>
    <property type="match status" value="1"/>
</dbReference>
<reference evidence="12" key="1">
    <citation type="submission" date="2025-08" db="UniProtKB">
        <authorList>
            <consortium name="Ensembl"/>
        </authorList>
    </citation>
    <scope>IDENTIFICATION</scope>
</reference>
<protein>
    <submittedName>
        <fullName evidence="12">Rho/rac guanine nucleotide exchange factor (GEF) 18a</fullName>
    </submittedName>
</protein>
<dbReference type="InterPro" id="IPR011993">
    <property type="entry name" value="PH-like_dom_sf"/>
</dbReference>
<dbReference type="Gene3D" id="2.30.29.30">
    <property type="entry name" value="Pleckstrin-homology domain (PH domain)/Phosphotyrosine-binding domain (PTB)"/>
    <property type="match status" value="1"/>
</dbReference>
<dbReference type="AlphaFoldDB" id="A0A3Q3H2Q6"/>
<keyword evidence="13" id="KW-1185">Reference proteome</keyword>
<evidence type="ECO:0000259" key="11">
    <source>
        <dbReference type="PROSITE" id="PS50010"/>
    </source>
</evidence>
<evidence type="ECO:0000259" key="10">
    <source>
        <dbReference type="PROSITE" id="PS50003"/>
    </source>
</evidence>
<dbReference type="OMA" id="CEREPRT"/>
<evidence type="ECO:0000313" key="13">
    <source>
        <dbReference type="Proteomes" id="UP000264800"/>
    </source>
</evidence>
<accession>A0A3Q3H2Q6</accession>
<dbReference type="InterPro" id="IPR051632">
    <property type="entry name" value="Rho_GEF"/>
</dbReference>
<dbReference type="GO" id="GO:0005737">
    <property type="term" value="C:cytoplasm"/>
    <property type="evidence" value="ECO:0007669"/>
    <property type="project" value="UniProtKB-SubCell"/>
</dbReference>
<dbReference type="PANTHER" id="PTHR13944">
    <property type="entry name" value="AGAP007712-PA"/>
    <property type="match status" value="1"/>
</dbReference>